<comment type="caution">
    <text evidence="11">The sequence shown here is derived from an EMBL/GenBank/DDBJ whole genome shotgun (WGS) entry which is preliminary data.</text>
</comment>
<reference evidence="11 12" key="1">
    <citation type="journal article" date="2019" name="Nat. Plants">
        <title>Stout camphor tree genome fills gaps in understanding of flowering plant genome evolution.</title>
        <authorList>
            <person name="Chaw S.M."/>
            <person name="Liu Y.C."/>
            <person name="Wu Y.W."/>
            <person name="Wang H.Y."/>
            <person name="Lin C.I."/>
            <person name="Wu C.S."/>
            <person name="Ke H.M."/>
            <person name="Chang L.Y."/>
            <person name="Hsu C.Y."/>
            <person name="Yang H.T."/>
            <person name="Sudianto E."/>
            <person name="Hsu M.H."/>
            <person name="Wu K.P."/>
            <person name="Wang L.N."/>
            <person name="Leebens-Mack J.H."/>
            <person name="Tsai I.J."/>
        </authorList>
    </citation>
    <scope>NUCLEOTIDE SEQUENCE [LARGE SCALE GENOMIC DNA]</scope>
    <source>
        <strain evidence="12">cv. Chaw 1501</strain>
        <tissue evidence="11">Young leaves</tissue>
    </source>
</reference>
<keyword evidence="8 10" id="KW-0472">Membrane</keyword>
<dbReference type="AlphaFoldDB" id="A0A3S3NFZ1"/>
<dbReference type="Proteomes" id="UP000283530">
    <property type="component" value="Unassembled WGS sequence"/>
</dbReference>
<evidence type="ECO:0000256" key="4">
    <source>
        <dbReference type="ARBA" id="ARBA00022692"/>
    </source>
</evidence>
<keyword evidence="12" id="KW-1185">Reference proteome</keyword>
<evidence type="ECO:0000256" key="3">
    <source>
        <dbReference type="ARBA" id="ARBA00022614"/>
    </source>
</evidence>
<keyword evidence="5" id="KW-0732">Signal</keyword>
<keyword evidence="11" id="KW-0675">Receptor</keyword>
<evidence type="ECO:0000256" key="2">
    <source>
        <dbReference type="ARBA" id="ARBA00009592"/>
    </source>
</evidence>
<keyword evidence="9" id="KW-0325">Glycoprotein</keyword>
<keyword evidence="6" id="KW-0677">Repeat</keyword>
<sequence>MKADKDEIHQNLKYKFMELVPRYYQESATVTLKGLEMEFLKILTIFTSVDLSNNRFQGSIPEEIGNLKSLIVLNMSHNEFIGPIPSSFGNLLQLESLDLSMNRLSGEIPIELAALTFLSVLNLSQNHFMGRIPQVRQFLTFANDSFQGNPGLCGPPLSRQCEAPWQPGSESFPSGNSFDWQFLSAGLGFGVGNWMVLGPLIFSTRVRRWFFKHVDRILFVLMVWWDMYIMHLVTPNQRASG</sequence>
<dbReference type="InterPro" id="IPR001611">
    <property type="entry name" value="Leu-rich_rpt"/>
</dbReference>
<dbReference type="Gene3D" id="3.80.10.10">
    <property type="entry name" value="Ribonuclease Inhibitor"/>
    <property type="match status" value="1"/>
</dbReference>
<dbReference type="Pfam" id="PF00560">
    <property type="entry name" value="LRR_1"/>
    <property type="match status" value="3"/>
</dbReference>
<evidence type="ECO:0000256" key="5">
    <source>
        <dbReference type="ARBA" id="ARBA00022729"/>
    </source>
</evidence>
<comment type="subcellular location">
    <subcellularLocation>
        <location evidence="1">Membrane</location>
        <topology evidence="1">Single-pass type I membrane protein</topology>
    </subcellularLocation>
</comment>
<keyword evidence="4 10" id="KW-0812">Transmembrane</keyword>
<dbReference type="InterPro" id="IPR032675">
    <property type="entry name" value="LRR_dom_sf"/>
</dbReference>
<evidence type="ECO:0000256" key="1">
    <source>
        <dbReference type="ARBA" id="ARBA00004479"/>
    </source>
</evidence>
<dbReference type="OrthoDB" id="994806at2759"/>
<evidence type="ECO:0000256" key="10">
    <source>
        <dbReference type="SAM" id="Phobius"/>
    </source>
</evidence>
<dbReference type="PRINTS" id="PR00019">
    <property type="entry name" value="LEURICHRPT"/>
</dbReference>
<name>A0A3S3NFZ1_9MAGN</name>
<feature type="transmembrane region" description="Helical" evidence="10">
    <location>
        <begin position="180"/>
        <end position="202"/>
    </location>
</feature>
<dbReference type="PANTHER" id="PTHR48063:SF35">
    <property type="entry name" value="RECEPTOR-LIKE PROTEIN 12"/>
    <property type="match status" value="1"/>
</dbReference>
<evidence type="ECO:0000256" key="6">
    <source>
        <dbReference type="ARBA" id="ARBA00022737"/>
    </source>
</evidence>
<keyword evidence="7 10" id="KW-1133">Transmembrane helix</keyword>
<gene>
    <name evidence="11" type="ORF">CKAN_00743000</name>
</gene>
<evidence type="ECO:0000313" key="11">
    <source>
        <dbReference type="EMBL" id="RWR78877.1"/>
    </source>
</evidence>
<feature type="transmembrane region" description="Helical" evidence="10">
    <location>
        <begin position="214"/>
        <end position="233"/>
    </location>
</feature>
<dbReference type="GO" id="GO:0016020">
    <property type="term" value="C:membrane"/>
    <property type="evidence" value="ECO:0007669"/>
    <property type="project" value="UniProtKB-SubCell"/>
</dbReference>
<dbReference type="FunFam" id="3.80.10.10:FF:000111">
    <property type="entry name" value="LRR receptor-like serine/threonine-protein kinase ERECTA"/>
    <property type="match status" value="1"/>
</dbReference>
<comment type="similarity">
    <text evidence="2">Belongs to the RLP family.</text>
</comment>
<organism evidence="11 12">
    <name type="scientific">Cinnamomum micranthum f. kanehirae</name>
    <dbReference type="NCBI Taxonomy" id="337451"/>
    <lineage>
        <taxon>Eukaryota</taxon>
        <taxon>Viridiplantae</taxon>
        <taxon>Streptophyta</taxon>
        <taxon>Embryophyta</taxon>
        <taxon>Tracheophyta</taxon>
        <taxon>Spermatophyta</taxon>
        <taxon>Magnoliopsida</taxon>
        <taxon>Magnoliidae</taxon>
        <taxon>Laurales</taxon>
        <taxon>Lauraceae</taxon>
        <taxon>Cinnamomum</taxon>
    </lineage>
</organism>
<dbReference type="InterPro" id="IPR046956">
    <property type="entry name" value="RLP23-like"/>
</dbReference>
<evidence type="ECO:0000256" key="8">
    <source>
        <dbReference type="ARBA" id="ARBA00023136"/>
    </source>
</evidence>
<proteinExistence type="inferred from homology"/>
<dbReference type="EMBL" id="QPKB01000003">
    <property type="protein sequence ID" value="RWR78877.1"/>
    <property type="molecule type" value="Genomic_DNA"/>
</dbReference>
<keyword evidence="3" id="KW-0433">Leucine-rich repeat</keyword>
<dbReference type="STRING" id="337451.A0A3S3NFZ1"/>
<protein>
    <submittedName>
        <fullName evidence="11">Receptor-like protein 12</fullName>
    </submittedName>
</protein>
<evidence type="ECO:0000256" key="9">
    <source>
        <dbReference type="ARBA" id="ARBA00023180"/>
    </source>
</evidence>
<dbReference type="SUPFAM" id="SSF52058">
    <property type="entry name" value="L domain-like"/>
    <property type="match status" value="1"/>
</dbReference>
<evidence type="ECO:0000313" key="12">
    <source>
        <dbReference type="Proteomes" id="UP000283530"/>
    </source>
</evidence>
<evidence type="ECO:0000256" key="7">
    <source>
        <dbReference type="ARBA" id="ARBA00022989"/>
    </source>
</evidence>
<dbReference type="PANTHER" id="PTHR48063">
    <property type="entry name" value="LRR RECEPTOR-LIKE KINASE"/>
    <property type="match status" value="1"/>
</dbReference>
<accession>A0A3S3NFZ1</accession>